<sequence length="293" mass="32384">MTSSRSSSPVRSDHGINTTPLEDTYGEAVKEMSSFRLQVPDPWHHPTITNKERNLYGHPPRQEKKTVNYADIDFKYFRYNDRKQKQQGSQRMEKRQKVVRGLPFSTRQPVKPTTQENVHTTTQKDLRQMDVNGFKARFGVAGTDEDSDNFIDAAVRSMEEDKEDAIDTIGASASTNQDGASPQTSALISQDKMDIDDDGTLSFRADDAISAQATNGPNESQQPLNAEVVAISTPASHVLGKYDQQNLRLVPDKAVLSTGANSGTPAPTNQPGPHEIQHIEFGATTTPKPRTMD</sequence>
<dbReference type="AlphaFoldDB" id="A0A8H4IUD7"/>
<comment type="caution">
    <text evidence="3">The sequence shown here is derived from an EMBL/GenBank/DDBJ whole genome shotgun (WGS) entry which is preliminary data.</text>
</comment>
<feature type="compositionally biased region" description="Low complexity" evidence="1">
    <location>
        <begin position="1"/>
        <end position="10"/>
    </location>
</feature>
<evidence type="ECO:0000256" key="1">
    <source>
        <dbReference type="SAM" id="MobiDB-lite"/>
    </source>
</evidence>
<proteinExistence type="predicted"/>
<reference evidence="3 4" key="1">
    <citation type="submission" date="2020-04" db="EMBL/GenBank/DDBJ databases">
        <title>Genome Assembly and Annotation of Botryosphaeria dothidea sdau 11-99, a Latent Pathogen of Apple Fruit Ring Rot in China.</title>
        <authorList>
            <person name="Yu C."/>
            <person name="Diao Y."/>
            <person name="Lu Q."/>
            <person name="Zhao J."/>
            <person name="Cui S."/>
            <person name="Peng C."/>
            <person name="He B."/>
            <person name="Liu H."/>
        </authorList>
    </citation>
    <scope>NUCLEOTIDE SEQUENCE [LARGE SCALE GENOMIC DNA]</scope>
    <source>
        <strain evidence="3">Sdau11-99</strain>
        <strain evidence="4">sdau11-99</strain>
    </source>
</reference>
<keyword evidence="4" id="KW-1185">Reference proteome</keyword>
<evidence type="ECO:0000313" key="4">
    <source>
        <dbReference type="Proteomes" id="UP000572817"/>
    </source>
</evidence>
<dbReference type="Proteomes" id="UP000572817">
    <property type="component" value="Unassembled WGS sequence"/>
</dbReference>
<feature type="region of interest" description="Disordered" evidence="1">
    <location>
        <begin position="1"/>
        <end position="25"/>
    </location>
</feature>
<feature type="compositionally biased region" description="Polar residues" evidence="1">
    <location>
        <begin position="258"/>
        <end position="271"/>
    </location>
</feature>
<accession>A0A8H4IUD7</accession>
<feature type="compositionally biased region" description="Polar residues" evidence="1">
    <location>
        <begin position="283"/>
        <end position="293"/>
    </location>
</feature>
<evidence type="ECO:0000313" key="3">
    <source>
        <dbReference type="EMBL" id="KAF4305313.1"/>
    </source>
</evidence>
<organism evidence="3 4">
    <name type="scientific">Botryosphaeria dothidea</name>
    <dbReference type="NCBI Taxonomy" id="55169"/>
    <lineage>
        <taxon>Eukaryota</taxon>
        <taxon>Fungi</taxon>
        <taxon>Dikarya</taxon>
        <taxon>Ascomycota</taxon>
        <taxon>Pezizomycotina</taxon>
        <taxon>Dothideomycetes</taxon>
        <taxon>Dothideomycetes incertae sedis</taxon>
        <taxon>Botryosphaeriales</taxon>
        <taxon>Botryosphaeriaceae</taxon>
        <taxon>Botryosphaeria</taxon>
    </lineage>
</organism>
<feature type="region of interest" description="Disordered" evidence="1">
    <location>
        <begin position="37"/>
        <end position="64"/>
    </location>
</feature>
<evidence type="ECO:0000313" key="2">
    <source>
        <dbReference type="EMBL" id="KAF4300730.1"/>
    </source>
</evidence>
<protein>
    <submittedName>
        <fullName evidence="3">Uncharacterized protein</fullName>
    </submittedName>
</protein>
<gene>
    <name evidence="3" type="ORF">GTA08_BOTSDO07243</name>
    <name evidence="2" type="ORF">GTA08_BOTSDO11437</name>
</gene>
<name>A0A8H4IUD7_9PEZI</name>
<dbReference type="EMBL" id="WWBZ02000040">
    <property type="protein sequence ID" value="KAF4305313.1"/>
    <property type="molecule type" value="Genomic_DNA"/>
</dbReference>
<dbReference type="EMBL" id="WWBZ02000082">
    <property type="protein sequence ID" value="KAF4300730.1"/>
    <property type="molecule type" value="Genomic_DNA"/>
</dbReference>
<feature type="region of interest" description="Disordered" evidence="1">
    <location>
        <begin position="256"/>
        <end position="293"/>
    </location>
</feature>
<feature type="compositionally biased region" description="Basic and acidic residues" evidence="1">
    <location>
        <begin position="50"/>
        <end position="64"/>
    </location>
</feature>